<name>A0AAE9I180_9BURK</name>
<dbReference type="EMBL" id="CP097330">
    <property type="protein sequence ID" value="URF05289.1"/>
    <property type="molecule type" value="Genomic_DNA"/>
</dbReference>
<keyword evidence="5" id="KW-1185">Reference proteome</keyword>
<dbReference type="Proteomes" id="UP001056132">
    <property type="component" value="Chromosome 1"/>
</dbReference>
<proteinExistence type="inferred from homology"/>
<dbReference type="Gene3D" id="3.40.50.12370">
    <property type="match status" value="1"/>
</dbReference>
<dbReference type="PANTHER" id="PTHR46268">
    <property type="entry name" value="STRESS RESPONSE PROTEIN NHAX"/>
    <property type="match status" value="1"/>
</dbReference>
<evidence type="ECO:0000313" key="3">
    <source>
        <dbReference type="EMBL" id="TSP14614.1"/>
    </source>
</evidence>
<dbReference type="InterPro" id="IPR006016">
    <property type="entry name" value="UspA"/>
</dbReference>
<dbReference type="CDD" id="cd00293">
    <property type="entry name" value="USP-like"/>
    <property type="match status" value="1"/>
</dbReference>
<dbReference type="AlphaFoldDB" id="A0AAE9I180"/>
<accession>A0AAE9I180</accession>
<evidence type="ECO:0000313" key="5">
    <source>
        <dbReference type="Proteomes" id="UP000318943"/>
    </source>
</evidence>
<comment type="similarity">
    <text evidence="1">Belongs to the universal stress protein A family.</text>
</comment>
<evidence type="ECO:0000259" key="2">
    <source>
        <dbReference type="Pfam" id="PF00582"/>
    </source>
</evidence>
<dbReference type="EMBL" id="VCIZ01000001">
    <property type="protein sequence ID" value="TSP14614.1"/>
    <property type="molecule type" value="Genomic_DNA"/>
</dbReference>
<evidence type="ECO:0000313" key="4">
    <source>
        <dbReference type="EMBL" id="URF05289.1"/>
    </source>
</evidence>
<evidence type="ECO:0000313" key="6">
    <source>
        <dbReference type="Proteomes" id="UP001056132"/>
    </source>
</evidence>
<reference evidence="4" key="2">
    <citation type="journal article" date="2022" name="Microbiol. Resour. Announc.">
        <title>Genome Sequence of Cupriavidus campinensis Strain G5, a Member of a Bacterial Consortium Capable of Polyethylene Degradation.</title>
        <authorList>
            <person name="Schneider B."/>
            <person name="Pfeiffer F."/>
            <person name="Dyall-Smith M."/>
            <person name="Kunte H.J."/>
        </authorList>
    </citation>
    <scope>NUCLEOTIDE SEQUENCE</scope>
    <source>
        <strain evidence="4">G5</strain>
    </source>
</reference>
<organism evidence="4 6">
    <name type="scientific">Cupriavidus campinensis</name>
    <dbReference type="NCBI Taxonomy" id="151783"/>
    <lineage>
        <taxon>Bacteria</taxon>
        <taxon>Pseudomonadati</taxon>
        <taxon>Pseudomonadota</taxon>
        <taxon>Betaproteobacteria</taxon>
        <taxon>Burkholderiales</taxon>
        <taxon>Burkholderiaceae</taxon>
        <taxon>Cupriavidus</taxon>
    </lineage>
</organism>
<protein>
    <submittedName>
        <fullName evidence="4">Universal stress protein</fullName>
    </submittedName>
</protein>
<dbReference type="PANTHER" id="PTHR46268:SF15">
    <property type="entry name" value="UNIVERSAL STRESS PROTEIN HP_0031"/>
    <property type="match status" value="1"/>
</dbReference>
<reference evidence="4" key="3">
    <citation type="submission" date="2022-05" db="EMBL/GenBank/DDBJ databases">
        <authorList>
            <person name="Kunte H.-J."/>
        </authorList>
    </citation>
    <scope>NUCLEOTIDE SEQUENCE</scope>
    <source>
        <strain evidence="4">G5</strain>
    </source>
</reference>
<dbReference type="KEGG" id="ccam:M5D45_05575"/>
<evidence type="ECO:0000256" key="1">
    <source>
        <dbReference type="ARBA" id="ARBA00008791"/>
    </source>
</evidence>
<dbReference type="Pfam" id="PF00582">
    <property type="entry name" value="Usp"/>
    <property type="match status" value="1"/>
</dbReference>
<dbReference type="PRINTS" id="PR01438">
    <property type="entry name" value="UNVRSLSTRESS"/>
</dbReference>
<dbReference type="Proteomes" id="UP000318943">
    <property type="component" value="Unassembled WGS sequence"/>
</dbReference>
<feature type="domain" description="UspA" evidence="2">
    <location>
        <begin position="157"/>
        <end position="273"/>
    </location>
</feature>
<sequence>MDYKTVLVDLGDDIAREVRLEAAALLASASSGHVVGLTALGMQIEPYRSAGQQAGLYEALYENGRERAVRADATAMNAVMSRVAPQVQTSQVILEQEAGSALALQGHFADIVLPAPPSAFETAPVPMAKAAEYALLHAGRPILLVPPGGARFRLGGHVLIAWDGRREATRAVADALPLLAEATRVTIVVIVKAGRPDEANVAGMAHWLSTHGISATVRVEEGEHPADSLLRIANADATSLLVAGGYGHSRLGELVMGGTTHALMRHSTIPLLLSH</sequence>
<reference evidence="3 5" key="1">
    <citation type="submission" date="2019-05" db="EMBL/GenBank/DDBJ databases">
        <title>Whole genome sequence analysis of Cupriavidus campinensis S14E4C strain.</title>
        <authorList>
            <person name="Abbaszade G."/>
            <person name="Szabo A."/>
            <person name="Toumi M."/>
            <person name="Toth E."/>
        </authorList>
    </citation>
    <scope>NUCLEOTIDE SEQUENCE [LARGE SCALE GENOMIC DNA]</scope>
    <source>
        <strain evidence="3 5">S14E4C</strain>
    </source>
</reference>
<gene>
    <name evidence="3" type="ORF">FGG12_02925</name>
    <name evidence="4" type="ORF">M5D45_05575</name>
</gene>
<dbReference type="InterPro" id="IPR006015">
    <property type="entry name" value="Universal_stress_UspA"/>
</dbReference>
<dbReference type="SUPFAM" id="SSF52402">
    <property type="entry name" value="Adenine nucleotide alpha hydrolases-like"/>
    <property type="match status" value="1"/>
</dbReference>
<dbReference type="RefSeq" id="WP_144195968.1">
    <property type="nucleotide sequence ID" value="NZ_CAJPVH010000007.1"/>
</dbReference>